<dbReference type="AlphaFoldDB" id="A0A832ZUF2"/>
<evidence type="ECO:0000313" key="3">
    <source>
        <dbReference type="Proteomes" id="UP000608579"/>
    </source>
</evidence>
<sequence length="359" mass="40496">MEGSKLARVRPYILLLALAFLLRYFLVDRPAGQDWAAYLFAASKIPELFIPVNFAYEPELFPLIFYLFLFVGDFDFVASLVYFLLAASIYRYSGDFYISLVVVFNPYVFRLSLDFLKETLAFALIFLYLSGFRHVSPVLPLVHHVGLAFTPFTLVSRDLSSRVRVLALVSTVASGVYVISMTGELYLVPSAILLLALILFHRIGGVRGRPELYFPAVISLIVALHILSQYPYRFFFVVPLTLAFIPKLGILSRKQNIYSRFIPLASAFLIMSSVFYVYGFVELPFVGRVSSLSFTSYEYSLVDSLKVDDGVVLSNEKLCKLISYRWGLRCVTADMLDRGLVEAGDVKAIVVEGRVIYLG</sequence>
<reference evidence="2" key="1">
    <citation type="journal article" date="2020" name="ISME J.">
        <title>Gammaproteobacteria mediating utilization of methyl-, sulfur- and petroleum organic compounds in deep ocean hydrothermal plumes.</title>
        <authorList>
            <person name="Zhou Z."/>
            <person name="Liu Y."/>
            <person name="Pan J."/>
            <person name="Cron B.R."/>
            <person name="Toner B.M."/>
            <person name="Anantharaman K."/>
            <person name="Breier J.A."/>
            <person name="Dick G.J."/>
            <person name="Li M."/>
        </authorList>
    </citation>
    <scope>NUCLEOTIDE SEQUENCE</scope>
    <source>
        <strain evidence="2">SZUA-1515</strain>
    </source>
</reference>
<evidence type="ECO:0000256" key="1">
    <source>
        <dbReference type="SAM" id="Phobius"/>
    </source>
</evidence>
<dbReference type="Proteomes" id="UP000608579">
    <property type="component" value="Unassembled WGS sequence"/>
</dbReference>
<feature type="transmembrane region" description="Helical" evidence="1">
    <location>
        <begin position="12"/>
        <end position="27"/>
    </location>
</feature>
<dbReference type="EMBL" id="DQVM01000009">
    <property type="protein sequence ID" value="HIQ29006.1"/>
    <property type="molecule type" value="Genomic_DNA"/>
</dbReference>
<keyword evidence="1" id="KW-0472">Membrane</keyword>
<feature type="transmembrane region" description="Helical" evidence="1">
    <location>
        <begin position="212"/>
        <end position="228"/>
    </location>
</feature>
<accession>A0A832ZUF2</accession>
<feature type="transmembrane region" description="Helical" evidence="1">
    <location>
        <begin position="234"/>
        <end position="250"/>
    </location>
</feature>
<organism evidence="2 3">
    <name type="scientific">Caldiarchaeum subterraneum</name>
    <dbReference type="NCBI Taxonomy" id="311458"/>
    <lineage>
        <taxon>Archaea</taxon>
        <taxon>Nitrososphaerota</taxon>
        <taxon>Candidatus Caldarchaeales</taxon>
        <taxon>Candidatus Caldarchaeaceae</taxon>
        <taxon>Candidatus Caldarchaeum</taxon>
    </lineage>
</organism>
<proteinExistence type="predicted"/>
<name>A0A832ZUF2_CALS0</name>
<comment type="caution">
    <text evidence="2">The sequence shown here is derived from an EMBL/GenBank/DDBJ whole genome shotgun (WGS) entry which is preliminary data.</text>
</comment>
<keyword evidence="1" id="KW-0812">Transmembrane</keyword>
<feature type="transmembrane region" description="Helical" evidence="1">
    <location>
        <begin position="63"/>
        <end position="84"/>
    </location>
</feature>
<feature type="transmembrane region" description="Helical" evidence="1">
    <location>
        <begin position="186"/>
        <end position="205"/>
    </location>
</feature>
<feature type="transmembrane region" description="Helical" evidence="1">
    <location>
        <begin position="262"/>
        <end position="281"/>
    </location>
</feature>
<evidence type="ECO:0000313" key="2">
    <source>
        <dbReference type="EMBL" id="HIQ29006.1"/>
    </source>
</evidence>
<keyword evidence="1" id="KW-1133">Transmembrane helix</keyword>
<feature type="transmembrane region" description="Helical" evidence="1">
    <location>
        <begin position="96"/>
        <end position="113"/>
    </location>
</feature>
<feature type="transmembrane region" description="Helical" evidence="1">
    <location>
        <begin position="119"/>
        <end position="142"/>
    </location>
</feature>
<protein>
    <submittedName>
        <fullName evidence="2">Uncharacterized protein</fullName>
    </submittedName>
</protein>
<gene>
    <name evidence="2" type="ORF">EYH45_00405</name>
</gene>